<dbReference type="Gene3D" id="2.60.120.620">
    <property type="entry name" value="q2cbj1_9rhob like domain"/>
    <property type="match status" value="1"/>
</dbReference>
<sequence length="336" mass="38599">MQPFLDSKNVIENSAELARRLQRDGYLFISSLLPSKPLEELRLKNLQVARNAGWIQSETPLNEAVAELDSFCVEPEPTYMKQYQEMYCLPEFHALQHRRELVDLLQNILGETVLPHPRIIGRTIFPSFEAYTTPPHQDFIPIQGTPDTYTAWIPLSDLPPEMGGLQIASGSHRKGVYDFKPAMGAGGLEVTDPLDGTWVTNPFSQGDVLFFHSMVVHKGVPNRSNKLRMSIDARYQKVSDPIAPGSLEPHTKPQTWENIYARWHKRSYLNYYWKKWDLQMVDYDDSYHEKRDAMAFKMAENGDPVARSALQRIIARDKNPGKRQRAQKLLKVMDTN</sequence>
<dbReference type="EC" id="1.14.11.35" evidence="2"/>
<dbReference type="InterPro" id="IPR008775">
    <property type="entry name" value="Phytyl_CoA_dOase-like"/>
</dbReference>
<dbReference type="SUPFAM" id="SSF51197">
    <property type="entry name" value="Clavaminate synthase-like"/>
    <property type="match status" value="1"/>
</dbReference>
<reference evidence="2 3" key="1">
    <citation type="submission" date="2018-06" db="EMBL/GenBank/DDBJ databases">
        <title>Draft Genome Sequence of a Novel Marine Bacterium Related to the Verrucomicrobia.</title>
        <authorList>
            <person name="Vosseberg J."/>
            <person name="Martijn J."/>
            <person name="Ettema T.J.G."/>
        </authorList>
    </citation>
    <scope>NUCLEOTIDE SEQUENCE [LARGE SCALE GENOMIC DNA]</scope>
    <source>
        <strain evidence="2">TARA_B100001123</strain>
    </source>
</reference>
<dbReference type="Pfam" id="PF05721">
    <property type="entry name" value="PhyH"/>
    <property type="match status" value="1"/>
</dbReference>
<comment type="cofactor">
    <cofactor evidence="1">
        <name>Fe(2+)</name>
        <dbReference type="ChEBI" id="CHEBI:29033"/>
    </cofactor>
</comment>
<organism evidence="2 3">
    <name type="scientific">Candidatus Moanibacter tarae</name>
    <dbReference type="NCBI Taxonomy" id="2200854"/>
    <lineage>
        <taxon>Bacteria</taxon>
        <taxon>Pseudomonadati</taxon>
        <taxon>Verrucomicrobiota</taxon>
        <taxon>Opitutia</taxon>
        <taxon>Puniceicoccales</taxon>
        <taxon>Puniceicoccales incertae sedis</taxon>
        <taxon>Candidatus Moanibacter</taxon>
    </lineage>
</organism>
<dbReference type="AlphaFoldDB" id="A0A2Z4AE56"/>
<dbReference type="PANTHER" id="PTHR20883">
    <property type="entry name" value="PHYTANOYL-COA DIOXYGENASE DOMAIN CONTAINING 1"/>
    <property type="match status" value="1"/>
</dbReference>
<dbReference type="GO" id="GO:0005506">
    <property type="term" value="F:iron ion binding"/>
    <property type="evidence" value="ECO:0007669"/>
    <property type="project" value="UniProtKB-ARBA"/>
</dbReference>
<evidence type="ECO:0000256" key="1">
    <source>
        <dbReference type="ARBA" id="ARBA00001954"/>
    </source>
</evidence>
<dbReference type="PANTHER" id="PTHR20883:SF48">
    <property type="entry name" value="ECTOINE DIOXYGENASE"/>
    <property type="match status" value="1"/>
</dbReference>
<proteinExistence type="predicted"/>
<gene>
    <name evidence="2" type="primary">ptlH_5</name>
    <name evidence="2" type="ORF">DF168_01835</name>
</gene>
<dbReference type="KEGG" id="mtar:DF168_01835"/>
<protein>
    <submittedName>
        <fullName evidence="2">1-deoxypentalenic acid 11-beta-hydroxylase</fullName>
        <ecNumber evidence="2">1.14.11.35</ecNumber>
    </submittedName>
</protein>
<dbReference type="EMBL" id="CP029803">
    <property type="protein sequence ID" value="AWT60619.1"/>
    <property type="molecule type" value="Genomic_DNA"/>
</dbReference>
<dbReference type="Proteomes" id="UP000247465">
    <property type="component" value="Chromosome"/>
</dbReference>
<dbReference type="GO" id="GO:0016706">
    <property type="term" value="F:2-oxoglutarate-dependent dioxygenase activity"/>
    <property type="evidence" value="ECO:0007669"/>
    <property type="project" value="UniProtKB-ARBA"/>
</dbReference>
<evidence type="ECO:0000313" key="3">
    <source>
        <dbReference type="Proteomes" id="UP000247465"/>
    </source>
</evidence>
<accession>A0A2Z4AE56</accession>
<keyword evidence="2" id="KW-0560">Oxidoreductase</keyword>
<name>A0A2Z4AE56_9BACT</name>
<evidence type="ECO:0000313" key="2">
    <source>
        <dbReference type="EMBL" id="AWT60619.1"/>
    </source>
</evidence>